<reference evidence="1 2" key="1">
    <citation type="submission" date="2018-06" db="EMBL/GenBank/DDBJ databases">
        <title>Freshwater and sediment microbial communities from various areas in North America, analyzing microbe dynamics in response to fracking.</title>
        <authorList>
            <person name="Lamendella R."/>
        </authorList>
    </citation>
    <scope>NUCLEOTIDE SEQUENCE [LARGE SCALE GENOMIC DNA]</scope>
    <source>
        <strain evidence="1 2">14_TX</strain>
    </source>
</reference>
<name>A0A366JWC0_CYTFI</name>
<sequence length="52" mass="5904">MKNGFTNGCVQKEICTHFLVRLYCAFNLNLSFNTYSSKTPLFFRADALCAFG</sequence>
<keyword evidence="2" id="KW-1185">Reference proteome</keyword>
<evidence type="ECO:0000313" key="2">
    <source>
        <dbReference type="Proteomes" id="UP000252731"/>
    </source>
</evidence>
<gene>
    <name evidence="1" type="ORF">DFO70_10630</name>
</gene>
<dbReference type="AlphaFoldDB" id="A0A366JWC0"/>
<proteinExistence type="predicted"/>
<protein>
    <submittedName>
        <fullName evidence="1">Uncharacterized protein</fullName>
    </submittedName>
</protein>
<dbReference type="Proteomes" id="UP000252731">
    <property type="component" value="Unassembled WGS sequence"/>
</dbReference>
<accession>A0A366JWC0</accession>
<organism evidence="1 2">
    <name type="scientific">Cytobacillus firmus</name>
    <name type="common">Bacillus firmus</name>
    <dbReference type="NCBI Taxonomy" id="1399"/>
    <lineage>
        <taxon>Bacteria</taxon>
        <taxon>Bacillati</taxon>
        <taxon>Bacillota</taxon>
        <taxon>Bacilli</taxon>
        <taxon>Bacillales</taxon>
        <taxon>Bacillaceae</taxon>
        <taxon>Cytobacillus</taxon>
    </lineage>
</organism>
<comment type="caution">
    <text evidence="1">The sequence shown here is derived from an EMBL/GenBank/DDBJ whole genome shotgun (WGS) entry which is preliminary data.</text>
</comment>
<evidence type="ECO:0000313" key="1">
    <source>
        <dbReference type="EMBL" id="RBP92901.1"/>
    </source>
</evidence>
<dbReference type="EMBL" id="QNSF01000006">
    <property type="protein sequence ID" value="RBP92901.1"/>
    <property type="molecule type" value="Genomic_DNA"/>
</dbReference>